<comment type="similarity">
    <text evidence="3">Belongs to the ATG2 family.</text>
</comment>
<feature type="region of interest" description="Disordered" evidence="12">
    <location>
        <begin position="2298"/>
        <end position="2318"/>
    </location>
</feature>
<organism evidence="13 14">
    <name type="scientific">Linnemannia gamsii</name>
    <dbReference type="NCBI Taxonomy" id="64522"/>
    <lineage>
        <taxon>Eukaryota</taxon>
        <taxon>Fungi</taxon>
        <taxon>Fungi incertae sedis</taxon>
        <taxon>Mucoromycota</taxon>
        <taxon>Mortierellomycotina</taxon>
        <taxon>Mortierellomycetes</taxon>
        <taxon>Mortierellales</taxon>
        <taxon>Mortierellaceae</taxon>
        <taxon>Linnemannia</taxon>
    </lineage>
</organism>
<comment type="catalytic activity">
    <reaction evidence="10">
        <text>a 1,2-diacyl-sn-glycero-3-phospho-L-serine(in) = a 1,2-diacyl-sn-glycero-3-phospho-L-serine(out)</text>
        <dbReference type="Rhea" id="RHEA:38663"/>
        <dbReference type="ChEBI" id="CHEBI:57262"/>
    </reaction>
</comment>
<dbReference type="GO" id="GO:0061709">
    <property type="term" value="P:reticulophagy"/>
    <property type="evidence" value="ECO:0007669"/>
    <property type="project" value="TreeGrafter"/>
</dbReference>
<accession>A0A9P6R4T5</accession>
<feature type="region of interest" description="Disordered" evidence="12">
    <location>
        <begin position="622"/>
        <end position="641"/>
    </location>
</feature>
<comment type="subcellular location">
    <subcellularLocation>
        <location evidence="1">Endoplasmic reticulum membrane</location>
        <topology evidence="1">Peripheral membrane protein</topology>
    </subcellularLocation>
    <subcellularLocation>
        <location evidence="2">Preautophagosomal structure membrane</location>
        <topology evidence="2">Peripheral membrane protein</topology>
    </subcellularLocation>
</comment>
<feature type="compositionally biased region" description="Polar residues" evidence="12">
    <location>
        <begin position="1844"/>
        <end position="1864"/>
    </location>
</feature>
<dbReference type="PANTHER" id="PTHR13190">
    <property type="entry name" value="AUTOPHAGY-RELATED 2, ISOFORM A"/>
    <property type="match status" value="1"/>
</dbReference>
<keyword evidence="7" id="KW-0072">Autophagy</keyword>
<dbReference type="GO" id="GO:0043495">
    <property type="term" value="F:protein-membrane adaptor activity"/>
    <property type="evidence" value="ECO:0007669"/>
    <property type="project" value="TreeGrafter"/>
</dbReference>
<dbReference type="GO" id="GO:0061723">
    <property type="term" value="P:glycophagy"/>
    <property type="evidence" value="ECO:0007669"/>
    <property type="project" value="TreeGrafter"/>
</dbReference>
<dbReference type="Proteomes" id="UP000823405">
    <property type="component" value="Unassembled WGS sequence"/>
</dbReference>
<dbReference type="GO" id="GO:0034727">
    <property type="term" value="P:piecemeal microautophagy of the nucleus"/>
    <property type="evidence" value="ECO:0007669"/>
    <property type="project" value="TreeGrafter"/>
</dbReference>
<evidence type="ECO:0000313" key="13">
    <source>
        <dbReference type="EMBL" id="KAG0311900.1"/>
    </source>
</evidence>
<feature type="compositionally biased region" description="Low complexity" evidence="12">
    <location>
        <begin position="180"/>
        <end position="198"/>
    </location>
</feature>
<dbReference type="PANTHER" id="PTHR13190:SF1">
    <property type="entry name" value="AUTOPHAGY-RELATED 2, ISOFORM A"/>
    <property type="match status" value="1"/>
</dbReference>
<feature type="compositionally biased region" description="Polar residues" evidence="12">
    <location>
        <begin position="555"/>
        <end position="570"/>
    </location>
</feature>
<proteinExistence type="inferred from homology"/>
<feature type="compositionally biased region" description="Polar residues" evidence="12">
    <location>
        <begin position="1702"/>
        <end position="1718"/>
    </location>
</feature>
<reference evidence="13" key="1">
    <citation type="journal article" date="2020" name="Fungal Divers.">
        <title>Resolving the Mortierellaceae phylogeny through synthesis of multi-gene phylogenetics and phylogenomics.</title>
        <authorList>
            <person name="Vandepol N."/>
            <person name="Liber J."/>
            <person name="Desiro A."/>
            <person name="Na H."/>
            <person name="Kennedy M."/>
            <person name="Barry K."/>
            <person name="Grigoriev I.V."/>
            <person name="Miller A.N."/>
            <person name="O'Donnell K."/>
            <person name="Stajich J.E."/>
            <person name="Bonito G."/>
        </authorList>
    </citation>
    <scope>NUCLEOTIDE SEQUENCE</scope>
    <source>
        <strain evidence="13">NVP60</strain>
    </source>
</reference>
<keyword evidence="6" id="KW-0256">Endoplasmic reticulum</keyword>
<sequence>MKAWSFGNLFSSLAVPAGLQKRLVSFLLQRAIGHFLEDSLDLEKLDIELSNGIVHLTDLRLNSKVLNELVAGTPLAVTKGRIGSITATIPWRNLWNGQCVLEIDGIDITLAPVQAQPGHLQNLEEQLLSASVDLASDFIQQSSSAKDEAALRESILQSLQAQAQAAQAPTGIPGDFNCRPSNRPSSPLSPSASGTSTTDDFSDAPEGEGVQFVAKLIEKLMARIQIICRGTTVRLQHSSSLQLVNPRLATSKAETLDYEVEIRLPYIAYRDETPGWDQSTTGREPASMAASTVYGTESTSGSTMLEDSVIPSVIWQDTPESIKTVTFKGFSIWIKQSGPQDELLANVDPTPQPSPQPPLQQTIKTSVEEASGDDQSMSDSDSDVFADAQENFSQSMVASKIISRPTPALTPPLPAPLPTRSTHPIDQSRLYQAEILSTLQHKNRVKVNIRKNTTMLPGPNSTQAPSTIRSLFDIDFSIKSIFIALSPNQIAFLLEILSMMDHAPPPPPSDGPKQNLAPAYQTGINKETRDELGHTRDHITSRGPIPILRSENSTDRPSTLHNSRSMSPKQRSPPVDLLRVPLNRSPGGPTQEPDKHVDARNPRTTIPTPAVFLDSSRFLSGSTYSEHRPGSSTPSGTTTSVSPTLTVKLKAKIGTFQMFFLYRDPQSFDNIPTEGNFFKSPNPKALKVGHLKLELDSMVLKYQQWASTGVSAGGQKSAKHNKGQVDFTLSNFAVSEWIDAAPRPYDNAQDWDRKVDQFRLPLRKSYIPIIEFDAAQDSLYQTSSNSKFPTLQLPDRYITERCRTARTKSSARPLDKTAPPFAFSEHQGISKDPTSTVTKEVVRMRVMLSGKKDVSGQSALSTDATQTASSGTLVRDVTIEVKPAHVHLDFFMFQRLEKVLLALMSTGSKPESSSSHIDPPRSPRGIEQQIMDDLDGPRKPIKSNTRVRLRLNSIQIWVSVPDMALILDGQKNMKPESKNDAVPEDTGPEYRTIYDIIALNISKMIVTNATDSSSKGSTSVQQNTGLGNSTRDEDHGSKFKVEFSGLSAFVIPAHGSMSGFNSSMPSLEVVSRSANSIPRHYERTPPPSFQRIPALQAFAILEAEENVHNAADDEEELLHFKQRTIETSLLLIDAHLPLVAVHLEKHVLDTLQLRINDMSTWAAIFSEKLAKQLPAPPEPPRVEVSSPQERPLSCRFDESKETQRSSLDGGFRDDQSEHGTDQSTAYGEELRHQAEGNTSMPRIRTSRDLQFPTRLVKPTMASVVLFAQTVDVILDYPTKPTVLDPVPIIKSYQINASDARIFAGAKYQGEPDTYLTIDAEDLEFFEITAQKLKATLLRRTVPKNVKVKAPKPMFHMTSLLSFDAINSFKENDTNLAFTGISWKFSVDQTAVDDVQDFFAEPAGIIYWKPPRQRTRVSVTLGECGMDYKPLHIPSRFVLTFEKMKVFSTLIPESPTLKSKVQIYNMSLFLIDHQQSILSPQLPTLGSSGSGIDSRRFWSSLGFAQIGECPFFELRSVKSKTGQLPLYDLTITNQMFYLDTCSDSFETLSQFAAYMGDNGDMPMEKKLILERLAEAERATDRAKSNVIYQDILVASLDEDAFRKPKHDKDLADTGTLEFVEGFFSVERDDPENDFFKAQIQDTPDVDGFHEVYADLLQGSKRSGHNGGTGSGNQEASKRNSGIKGSKSKSKGHTLAPARIGSTPAGQPQSLTIPSPTRSVRLSLDGDRRDETVRKVGHAKKESVIEDILRILDPAAVFKVTENHFSVPVLTEEEQRAKDEGSLAKMPERKKQARQFAKRLYDPNDAIHATMDTAQSNLDASIFEYLSGMQPGSADRQGHERGDFSPCSSEADSTSDYQNDVMSQASGAGGRPSSTSSNAGSRRSTQQKNRHSHSTSQGDPSKRKRKLERSKTAMVEFNADRVRLDFEDNVSGVETASHLSVRVKEFEIIDNLKSSHWHKFLSHQRHDTSSAKSRSAQSNMVRIDLDGVRPVVSASTVEFRLKVKILPLRLYIDQDALMFLIKFFVQGTGGGGLSGAGETQPESMAAVPSNVDKKKPNEMYFQSVKLGEIAVKMDYKPKHVDYTGLSGGNFVELMNFFHLDAAEMTLQEVRLHGINGFAKMGQDLVAAWLPHIRSTQVPNMVSGLTPIRSLVNLGSGIADLVLLPIEQYKRDGHIIRGLQKGGQAFTRATTLEALKIGAKLAVGTQVLLEHADEIFGSGAAAASGHGGKAIAGNRGAGAESDDGSDPYNNSGKRMVATMVTDSEAYMQESIDDEDQLLQHLHYQQQQQQQLEYQHYLQSIGQGTSSSSTSSTGAAGSLAKGNNATSLNRVSKYANQPADINEGMELAYKSLSKNIGTAAHTIFAVPMEVYERTGAQGSVRAVIRAVPVAVLKPMIGATEAFSKVLIGIRNSIDPAQRLQNEDKYKRH</sequence>
<keyword evidence="8" id="KW-0445">Lipid transport</keyword>
<dbReference type="GO" id="GO:0005789">
    <property type="term" value="C:endoplasmic reticulum membrane"/>
    <property type="evidence" value="ECO:0007669"/>
    <property type="project" value="UniProtKB-SubCell"/>
</dbReference>
<evidence type="ECO:0000256" key="2">
    <source>
        <dbReference type="ARBA" id="ARBA00004623"/>
    </source>
</evidence>
<dbReference type="GO" id="GO:0006869">
    <property type="term" value="P:lipid transport"/>
    <property type="evidence" value="ECO:0007669"/>
    <property type="project" value="UniProtKB-KW"/>
</dbReference>
<dbReference type="GO" id="GO:0000422">
    <property type="term" value="P:autophagy of mitochondrion"/>
    <property type="evidence" value="ECO:0007669"/>
    <property type="project" value="TreeGrafter"/>
</dbReference>
<evidence type="ECO:0000256" key="6">
    <source>
        <dbReference type="ARBA" id="ARBA00022824"/>
    </source>
</evidence>
<evidence type="ECO:0000256" key="1">
    <source>
        <dbReference type="ARBA" id="ARBA00004406"/>
    </source>
</evidence>
<evidence type="ECO:0000256" key="8">
    <source>
        <dbReference type="ARBA" id="ARBA00023055"/>
    </source>
</evidence>
<feature type="compositionally biased region" description="Low complexity" evidence="12">
    <location>
        <begin position="630"/>
        <end position="641"/>
    </location>
</feature>
<keyword evidence="14" id="KW-1185">Reference proteome</keyword>
<feature type="region of interest" description="Disordered" evidence="12">
    <location>
        <begin position="804"/>
        <end position="834"/>
    </location>
</feature>
<feature type="region of interest" description="Disordered" evidence="12">
    <location>
        <begin position="527"/>
        <end position="612"/>
    </location>
</feature>
<name>A0A9P6R4T5_9FUNG</name>
<feature type="compositionally biased region" description="Polar residues" evidence="12">
    <location>
        <begin position="907"/>
        <end position="916"/>
    </location>
</feature>
<dbReference type="Pfam" id="PF13329">
    <property type="entry name" value="ATG2_CAD"/>
    <property type="match status" value="3"/>
</dbReference>
<dbReference type="GO" id="GO:0032266">
    <property type="term" value="F:phosphatidylinositol-3-phosphate binding"/>
    <property type="evidence" value="ECO:0007669"/>
    <property type="project" value="TreeGrafter"/>
</dbReference>
<evidence type="ECO:0000256" key="3">
    <source>
        <dbReference type="ARBA" id="ARBA00009714"/>
    </source>
</evidence>
<feature type="region of interest" description="Disordered" evidence="12">
    <location>
        <begin position="1657"/>
        <end position="1720"/>
    </location>
</feature>
<feature type="compositionally biased region" description="Polar residues" evidence="12">
    <location>
        <begin position="1010"/>
        <end position="1029"/>
    </location>
</feature>
<feature type="region of interest" description="Disordered" evidence="12">
    <location>
        <begin position="2230"/>
        <end position="2250"/>
    </location>
</feature>
<feature type="region of interest" description="Disordered" evidence="12">
    <location>
        <begin position="170"/>
        <end position="205"/>
    </location>
</feature>
<protein>
    <recommendedName>
        <fullName evidence="4">Autophagy-related protein 2</fullName>
    </recommendedName>
</protein>
<dbReference type="InterPro" id="IPR026849">
    <property type="entry name" value="ATG2"/>
</dbReference>
<feature type="region of interest" description="Disordered" evidence="12">
    <location>
        <begin position="1172"/>
        <end position="1246"/>
    </location>
</feature>
<feature type="region of interest" description="Disordered" evidence="12">
    <location>
        <begin position="1010"/>
        <end position="1035"/>
    </location>
</feature>
<evidence type="ECO:0000256" key="4">
    <source>
        <dbReference type="ARBA" id="ARBA00018070"/>
    </source>
</evidence>
<evidence type="ECO:0000256" key="5">
    <source>
        <dbReference type="ARBA" id="ARBA00022448"/>
    </source>
</evidence>
<feature type="compositionally biased region" description="Low complexity" evidence="12">
    <location>
        <begin position="2298"/>
        <end position="2314"/>
    </location>
</feature>
<feature type="compositionally biased region" description="Basic and acidic residues" evidence="12">
    <location>
        <begin position="1210"/>
        <end position="1220"/>
    </location>
</feature>
<evidence type="ECO:0000256" key="7">
    <source>
        <dbReference type="ARBA" id="ARBA00023006"/>
    </source>
</evidence>
<evidence type="ECO:0000256" key="9">
    <source>
        <dbReference type="ARBA" id="ARBA00023136"/>
    </source>
</evidence>
<feature type="compositionally biased region" description="Low complexity" evidence="12">
    <location>
        <begin position="1869"/>
        <end position="1882"/>
    </location>
</feature>
<feature type="region of interest" description="Disordered" evidence="12">
    <location>
        <begin position="342"/>
        <end position="381"/>
    </location>
</feature>
<keyword evidence="9" id="KW-0472">Membrane</keyword>
<feature type="region of interest" description="Disordered" evidence="12">
    <location>
        <begin position="1827"/>
        <end position="1910"/>
    </location>
</feature>
<comment type="caution">
    <text evidence="13">The sequence shown here is derived from an EMBL/GenBank/DDBJ whole genome shotgun (WGS) entry which is preliminary data.</text>
</comment>
<dbReference type="OrthoDB" id="18982at2759"/>
<feature type="compositionally biased region" description="Basic and acidic residues" evidence="12">
    <location>
        <begin position="527"/>
        <end position="540"/>
    </location>
</feature>
<dbReference type="GO" id="GO:0061908">
    <property type="term" value="C:phagophore"/>
    <property type="evidence" value="ECO:0007669"/>
    <property type="project" value="TreeGrafter"/>
</dbReference>
<dbReference type="GO" id="GO:0000045">
    <property type="term" value="P:autophagosome assembly"/>
    <property type="evidence" value="ECO:0007669"/>
    <property type="project" value="TreeGrafter"/>
</dbReference>
<feature type="region of interest" description="Disordered" evidence="12">
    <location>
        <begin position="907"/>
        <end position="941"/>
    </location>
</feature>
<comment type="catalytic activity">
    <reaction evidence="11">
        <text>a 1,2-diacyl-sn-glycero-3-phosphoethanolamine(in) = a 1,2-diacyl-sn-glycero-3-phosphoethanolamine(out)</text>
        <dbReference type="Rhea" id="RHEA:38895"/>
        <dbReference type="ChEBI" id="CHEBI:64612"/>
    </reaction>
</comment>
<keyword evidence="5" id="KW-0813">Transport</keyword>
<feature type="compositionally biased region" description="Basic and acidic residues" evidence="12">
    <location>
        <begin position="592"/>
        <end position="601"/>
    </location>
</feature>
<gene>
    <name evidence="13" type="primary">ATG2</name>
    <name evidence="13" type="ORF">BGZ97_011568</name>
</gene>
<evidence type="ECO:0000256" key="11">
    <source>
        <dbReference type="ARBA" id="ARBA00024615"/>
    </source>
</evidence>
<evidence type="ECO:0000256" key="12">
    <source>
        <dbReference type="SAM" id="MobiDB-lite"/>
    </source>
</evidence>
<dbReference type="EMBL" id="JAAAIN010000665">
    <property type="protein sequence ID" value="KAG0311900.1"/>
    <property type="molecule type" value="Genomic_DNA"/>
</dbReference>
<dbReference type="GO" id="GO:0034045">
    <property type="term" value="C:phagophore assembly site membrane"/>
    <property type="evidence" value="ECO:0007669"/>
    <property type="project" value="UniProtKB-SubCell"/>
</dbReference>
<evidence type="ECO:0000313" key="14">
    <source>
        <dbReference type="Proteomes" id="UP000823405"/>
    </source>
</evidence>
<evidence type="ECO:0000256" key="10">
    <source>
        <dbReference type="ARBA" id="ARBA00024479"/>
    </source>
</evidence>